<reference evidence="3" key="1">
    <citation type="submission" date="2017-09" db="EMBL/GenBank/DDBJ databases">
        <title>Depth-based differentiation of microbial function through sediment-hosted aquifers and enrichment of novel symbionts in the deep terrestrial subsurface.</title>
        <authorList>
            <person name="Probst A.J."/>
            <person name="Ladd B."/>
            <person name="Jarett J.K."/>
            <person name="Geller-Mcgrath D.E."/>
            <person name="Sieber C.M.K."/>
            <person name="Emerson J.B."/>
            <person name="Anantharaman K."/>
            <person name="Thomas B.C."/>
            <person name="Malmstrom R."/>
            <person name="Stieglmeier M."/>
            <person name="Klingl A."/>
            <person name="Woyke T."/>
            <person name="Ryan C.M."/>
            <person name="Banfield J.F."/>
        </authorList>
    </citation>
    <scope>NUCLEOTIDE SEQUENCE [LARGE SCALE GENOMIC DNA]</scope>
</reference>
<dbReference type="EMBL" id="PFLX01000018">
    <property type="protein sequence ID" value="PIY90951.1"/>
    <property type="molecule type" value="Genomic_DNA"/>
</dbReference>
<dbReference type="Proteomes" id="UP000230055">
    <property type="component" value="Unassembled WGS sequence"/>
</dbReference>
<comment type="caution">
    <text evidence="2">The sequence shown here is derived from an EMBL/GenBank/DDBJ whole genome shotgun (WGS) entry which is preliminary data.</text>
</comment>
<name>A0A2M7R826_9BACT</name>
<dbReference type="InterPro" id="IPR027981">
    <property type="entry name" value="DUF4446"/>
</dbReference>
<accession>A0A2M7R826</accession>
<keyword evidence="1" id="KW-0175">Coiled coil</keyword>
<sequence length="129" mass="14817">MFNFFKKKKGYPLGQENFQEILSQFKDLKENLEKLSQELEKLKRESEFSIQKTGIVRFNPFSEIGGNQSFSIALLDGKNNGLVITSLYTREGNRIYAKPIVEGNSQYLLSKEEKEAIEKAIKSKEIESS</sequence>
<dbReference type="AlphaFoldDB" id="A0A2M7R826"/>
<evidence type="ECO:0000313" key="2">
    <source>
        <dbReference type="EMBL" id="PIY90951.1"/>
    </source>
</evidence>
<evidence type="ECO:0000256" key="1">
    <source>
        <dbReference type="SAM" id="Coils"/>
    </source>
</evidence>
<dbReference type="Pfam" id="PF14584">
    <property type="entry name" value="DUF4446"/>
    <property type="match status" value="1"/>
</dbReference>
<feature type="coiled-coil region" evidence="1">
    <location>
        <begin position="15"/>
        <end position="52"/>
    </location>
</feature>
<protein>
    <submittedName>
        <fullName evidence="2">DUF4446 domain-containing protein</fullName>
    </submittedName>
</protein>
<organism evidence="2 3">
    <name type="scientific">Candidatus Nealsonbacteria bacterium CG_4_10_14_0_8_um_filter_35_10</name>
    <dbReference type="NCBI Taxonomy" id="1974683"/>
    <lineage>
        <taxon>Bacteria</taxon>
        <taxon>Candidatus Nealsoniibacteriota</taxon>
    </lineage>
</organism>
<evidence type="ECO:0000313" key="3">
    <source>
        <dbReference type="Proteomes" id="UP000230055"/>
    </source>
</evidence>
<proteinExistence type="predicted"/>
<gene>
    <name evidence="2" type="ORF">COY72_00765</name>
</gene>